<reference evidence="2 3" key="1">
    <citation type="submission" date="2020-04" db="EMBL/GenBank/DDBJ databases">
        <title>Draft genome of Leeia sp. IMCC25680.</title>
        <authorList>
            <person name="Song J."/>
            <person name="Cho J.-C."/>
        </authorList>
    </citation>
    <scope>NUCLEOTIDE SEQUENCE [LARGE SCALE GENOMIC DNA]</scope>
    <source>
        <strain evidence="2 3">IMCC25680</strain>
    </source>
</reference>
<dbReference type="RefSeq" id="WP_168875573.1">
    <property type="nucleotide sequence ID" value="NZ_JABAIM010000001.1"/>
</dbReference>
<dbReference type="Proteomes" id="UP000587991">
    <property type="component" value="Unassembled WGS sequence"/>
</dbReference>
<feature type="domain" description="SnoaL-like" evidence="1">
    <location>
        <begin position="9"/>
        <end position="106"/>
    </location>
</feature>
<dbReference type="InterPro" id="IPR008317">
    <property type="entry name" value="UCP030561"/>
</dbReference>
<dbReference type="SUPFAM" id="SSF54427">
    <property type="entry name" value="NTF2-like"/>
    <property type="match status" value="1"/>
</dbReference>
<gene>
    <name evidence="2" type="ORF">HF682_01950</name>
</gene>
<dbReference type="Pfam" id="PF12680">
    <property type="entry name" value="SnoaL_2"/>
    <property type="match status" value="1"/>
</dbReference>
<comment type="caution">
    <text evidence="2">The sequence shown here is derived from an EMBL/GenBank/DDBJ whole genome shotgun (WGS) entry which is preliminary data.</text>
</comment>
<dbReference type="EMBL" id="JABAIM010000001">
    <property type="protein sequence ID" value="NLR73922.1"/>
    <property type="molecule type" value="Genomic_DNA"/>
</dbReference>
<dbReference type="Gene3D" id="3.10.450.50">
    <property type="match status" value="1"/>
</dbReference>
<keyword evidence="3" id="KW-1185">Reference proteome</keyword>
<proteinExistence type="predicted"/>
<evidence type="ECO:0000259" key="1">
    <source>
        <dbReference type="Pfam" id="PF12680"/>
    </source>
</evidence>
<dbReference type="PIRSF" id="PIRSF030561">
    <property type="entry name" value="UCP030561"/>
    <property type="match status" value="1"/>
</dbReference>
<dbReference type="InterPro" id="IPR032710">
    <property type="entry name" value="NTF2-like_dom_sf"/>
</dbReference>
<sequence length="113" mass="12974">MNHIELPAQRQLEAYNAKDLQAFIVNFHDDIEMILLPSGTVRLSGKQAVADFYASQRFNKPELHAELLQRIVCGSKVIDHERIVGINDEPIIMVVIWEVEDGVIRRAYTFEKP</sequence>
<organism evidence="2 3">
    <name type="scientific">Leeia aquatica</name>
    <dbReference type="NCBI Taxonomy" id="2725557"/>
    <lineage>
        <taxon>Bacteria</taxon>
        <taxon>Pseudomonadati</taxon>
        <taxon>Pseudomonadota</taxon>
        <taxon>Betaproteobacteria</taxon>
        <taxon>Neisseriales</taxon>
        <taxon>Leeiaceae</taxon>
        <taxon>Leeia</taxon>
    </lineage>
</organism>
<evidence type="ECO:0000313" key="2">
    <source>
        <dbReference type="EMBL" id="NLR73922.1"/>
    </source>
</evidence>
<accession>A0A847SD96</accession>
<protein>
    <submittedName>
        <fullName evidence="2">SnoaL-like domain-containing protein</fullName>
    </submittedName>
</protein>
<dbReference type="InterPro" id="IPR037401">
    <property type="entry name" value="SnoaL-like"/>
</dbReference>
<name>A0A847SD96_9NEIS</name>
<evidence type="ECO:0000313" key="3">
    <source>
        <dbReference type="Proteomes" id="UP000587991"/>
    </source>
</evidence>
<dbReference type="AlphaFoldDB" id="A0A847SD96"/>